<evidence type="ECO:0000313" key="5">
    <source>
        <dbReference type="Proteomes" id="UP000774617"/>
    </source>
</evidence>
<dbReference type="InterPro" id="IPR017946">
    <property type="entry name" value="PLC-like_Pdiesterase_TIM-brl"/>
</dbReference>
<dbReference type="PANTHER" id="PTHR31571:SF1">
    <property type="entry name" value="ALTERED INHERITANCE OF MITOCHONDRIA PROTEIN 6"/>
    <property type="match status" value="1"/>
</dbReference>
<keyword evidence="3" id="KW-0472">Membrane</keyword>
<keyword evidence="5" id="KW-1185">Reference proteome</keyword>
<protein>
    <recommendedName>
        <fullName evidence="2">Altered inheritance of mitochondria protein 6</fullName>
    </recommendedName>
</protein>
<name>A0ABQ8GMY2_9PEZI</name>
<sequence length="389" mass="44137">MPPTISVKEHTECWCCSDGHRFWLPWAWPRKHSYTPLRKETESGQASTCAVSPRVVFKFVQIVLVLTLSFFLALTVFSLMPWPLDRFDSAFSFQSESISIDPDSPDYPRKFLSNVVPVPCHSHNDYWRTTPLYAALGTGCVGIEADIWLVEDQLYVGHALESVTMTGNGTLGHMYIEPLVKILDAANRLREDYPQQPYRGVFEAEPSQTLTLLIDIKTAGAETWPYLYEALTPLRERGWLSHWNGTHRIPRPITVVGTGATPSDLVVANQTHRDIFLDAPLANLMDPSDVETIRKFKYNPSNSHFASAPLVKAIGDAKGLLSSEQRATLREQIRNARARGLIPRYWGTPRWPRGFRNQIWEILLNEDVGILNVDDLRAVRKGHWGFWPG</sequence>
<dbReference type="EMBL" id="JAGTJR010000004">
    <property type="protein sequence ID" value="KAH7061110.1"/>
    <property type="molecule type" value="Genomic_DNA"/>
</dbReference>
<dbReference type="PANTHER" id="PTHR31571">
    <property type="entry name" value="ALTERED INHERITANCE OF MITOCHONDRIA PROTEIN 6"/>
    <property type="match status" value="1"/>
</dbReference>
<comment type="similarity">
    <text evidence="1">Belongs to the AIM6 family.</text>
</comment>
<organism evidence="4 5">
    <name type="scientific">Macrophomina phaseolina</name>
    <dbReference type="NCBI Taxonomy" id="35725"/>
    <lineage>
        <taxon>Eukaryota</taxon>
        <taxon>Fungi</taxon>
        <taxon>Dikarya</taxon>
        <taxon>Ascomycota</taxon>
        <taxon>Pezizomycotina</taxon>
        <taxon>Dothideomycetes</taxon>
        <taxon>Dothideomycetes incertae sedis</taxon>
        <taxon>Botryosphaeriales</taxon>
        <taxon>Botryosphaeriaceae</taxon>
        <taxon>Macrophomina</taxon>
    </lineage>
</organism>
<accession>A0ABQ8GMY2</accession>
<proteinExistence type="inferred from homology"/>
<dbReference type="InterPro" id="IPR051236">
    <property type="entry name" value="HAT_RTT109-like"/>
</dbReference>
<feature type="transmembrane region" description="Helical" evidence="3">
    <location>
        <begin position="62"/>
        <end position="84"/>
    </location>
</feature>
<comment type="caution">
    <text evidence="4">The sequence shown here is derived from an EMBL/GenBank/DDBJ whole genome shotgun (WGS) entry which is preliminary data.</text>
</comment>
<keyword evidence="3" id="KW-0812">Transmembrane</keyword>
<dbReference type="Proteomes" id="UP000774617">
    <property type="component" value="Unassembled WGS sequence"/>
</dbReference>
<keyword evidence="3" id="KW-1133">Transmembrane helix</keyword>
<evidence type="ECO:0000256" key="3">
    <source>
        <dbReference type="SAM" id="Phobius"/>
    </source>
</evidence>
<dbReference type="SUPFAM" id="SSF51695">
    <property type="entry name" value="PLC-like phosphodiesterases"/>
    <property type="match status" value="1"/>
</dbReference>
<reference evidence="4 5" key="1">
    <citation type="journal article" date="2021" name="Nat. Commun.">
        <title>Genetic determinants of endophytism in the Arabidopsis root mycobiome.</title>
        <authorList>
            <person name="Mesny F."/>
            <person name="Miyauchi S."/>
            <person name="Thiergart T."/>
            <person name="Pickel B."/>
            <person name="Atanasova L."/>
            <person name="Karlsson M."/>
            <person name="Huettel B."/>
            <person name="Barry K.W."/>
            <person name="Haridas S."/>
            <person name="Chen C."/>
            <person name="Bauer D."/>
            <person name="Andreopoulos W."/>
            <person name="Pangilinan J."/>
            <person name="LaButti K."/>
            <person name="Riley R."/>
            <person name="Lipzen A."/>
            <person name="Clum A."/>
            <person name="Drula E."/>
            <person name="Henrissat B."/>
            <person name="Kohler A."/>
            <person name="Grigoriev I.V."/>
            <person name="Martin F.M."/>
            <person name="Hacquard S."/>
        </authorList>
    </citation>
    <scope>NUCLEOTIDE SEQUENCE [LARGE SCALE GENOMIC DNA]</scope>
    <source>
        <strain evidence="4 5">MPI-SDFR-AT-0080</strain>
    </source>
</reference>
<evidence type="ECO:0000256" key="2">
    <source>
        <dbReference type="ARBA" id="ARBA00014286"/>
    </source>
</evidence>
<gene>
    <name evidence="4" type="ORF">B0J12DRAFT_646500</name>
</gene>
<evidence type="ECO:0000313" key="4">
    <source>
        <dbReference type="EMBL" id="KAH7061110.1"/>
    </source>
</evidence>
<evidence type="ECO:0000256" key="1">
    <source>
        <dbReference type="ARBA" id="ARBA00008858"/>
    </source>
</evidence>